<evidence type="ECO:0000313" key="3">
    <source>
        <dbReference type="Proteomes" id="UP000614996"/>
    </source>
</evidence>
<feature type="region of interest" description="Disordered" evidence="1">
    <location>
        <begin position="163"/>
        <end position="185"/>
    </location>
</feature>
<name>A0A8J4A9B8_9ACTN</name>
<reference evidence="3" key="1">
    <citation type="journal article" date="2021" name="Int. J. Syst. Evol. Microbiol.">
        <title>Actinocatenispora comari sp. nov., an endophytic actinomycete isolated from aerial parts of Comarum salesowianum.</title>
        <authorList>
            <person name="Oyunbileg N."/>
            <person name="Iizaka Y."/>
            <person name="Hamada M."/>
            <person name="Davaapurev B.O."/>
            <person name="Fukumoto A."/>
            <person name="Tsetseg B."/>
            <person name="Kato F."/>
            <person name="Tamura T."/>
            <person name="Batkhuu J."/>
            <person name="Anzai Y."/>
        </authorList>
    </citation>
    <scope>NUCLEOTIDE SEQUENCE [LARGE SCALE GENOMIC DNA]</scope>
    <source>
        <strain evidence="3">NUM-2625</strain>
    </source>
</reference>
<protein>
    <submittedName>
        <fullName evidence="2">Uncharacterized protein</fullName>
    </submittedName>
</protein>
<organism evidence="2 3">
    <name type="scientific">Actinocatenispora comari</name>
    <dbReference type="NCBI Taxonomy" id="2807577"/>
    <lineage>
        <taxon>Bacteria</taxon>
        <taxon>Bacillati</taxon>
        <taxon>Actinomycetota</taxon>
        <taxon>Actinomycetes</taxon>
        <taxon>Micromonosporales</taxon>
        <taxon>Micromonosporaceae</taxon>
        <taxon>Actinocatenispora</taxon>
    </lineage>
</organism>
<comment type="caution">
    <text evidence="2">The sequence shown here is derived from an EMBL/GenBank/DDBJ whole genome shotgun (WGS) entry which is preliminary data.</text>
</comment>
<sequence>MPALPRRLRWILRPPKQVAEVLPLALCPLDHPATTDSGARVVPLHVLPDGSVEAYQQSLTLLRLPAVTLAQPDRRIELPDRVRLAWRESFIVGYLHGATSTSPLFEGAFHEPGNAGAYACGYQCGTARPAGPHLTGSPLLQRFALTVYGAVLMGDCADTVSAATPKATPATPNPTPTPMPKATAS</sequence>
<evidence type="ECO:0000256" key="1">
    <source>
        <dbReference type="SAM" id="MobiDB-lite"/>
    </source>
</evidence>
<proteinExistence type="predicted"/>
<dbReference type="AlphaFoldDB" id="A0A8J4A9B8"/>
<accession>A0A8J4A9B8</accession>
<dbReference type="RefSeq" id="WP_207123106.1">
    <property type="nucleotide sequence ID" value="NZ_BOPO01000006.1"/>
</dbReference>
<gene>
    <name evidence="2" type="ORF">NUM_07520</name>
</gene>
<evidence type="ECO:0000313" key="2">
    <source>
        <dbReference type="EMBL" id="GIL25497.1"/>
    </source>
</evidence>
<dbReference type="Proteomes" id="UP000614996">
    <property type="component" value="Unassembled WGS sequence"/>
</dbReference>
<keyword evidence="3" id="KW-1185">Reference proteome</keyword>
<dbReference type="EMBL" id="BOPO01000006">
    <property type="protein sequence ID" value="GIL25497.1"/>
    <property type="molecule type" value="Genomic_DNA"/>
</dbReference>